<evidence type="ECO:0000313" key="4">
    <source>
        <dbReference type="Proteomes" id="UP001341245"/>
    </source>
</evidence>
<dbReference type="Gene3D" id="3.90.1200.10">
    <property type="match status" value="1"/>
</dbReference>
<protein>
    <recommendedName>
        <fullName evidence="2">Aminoglycoside phosphotransferase domain-containing protein</fullName>
    </recommendedName>
</protein>
<accession>A0ABR0THM8</accession>
<dbReference type="EMBL" id="JASGXD010000009">
    <property type="protein sequence ID" value="KAK6003411.1"/>
    <property type="molecule type" value="Genomic_DNA"/>
</dbReference>
<organism evidence="3 4">
    <name type="scientific">Aureobasidium pullulans</name>
    <name type="common">Black yeast</name>
    <name type="synonym">Pullularia pullulans</name>
    <dbReference type="NCBI Taxonomy" id="5580"/>
    <lineage>
        <taxon>Eukaryota</taxon>
        <taxon>Fungi</taxon>
        <taxon>Dikarya</taxon>
        <taxon>Ascomycota</taxon>
        <taxon>Pezizomycotina</taxon>
        <taxon>Dothideomycetes</taxon>
        <taxon>Dothideomycetidae</taxon>
        <taxon>Dothideales</taxon>
        <taxon>Saccotheciaceae</taxon>
        <taxon>Aureobasidium</taxon>
    </lineage>
</organism>
<feature type="domain" description="Aminoglycoside phosphotransferase" evidence="2">
    <location>
        <begin position="183"/>
        <end position="391"/>
    </location>
</feature>
<dbReference type="InterPro" id="IPR011009">
    <property type="entry name" value="Kinase-like_dom_sf"/>
</dbReference>
<dbReference type="Pfam" id="PF01636">
    <property type="entry name" value="APH"/>
    <property type="match status" value="1"/>
</dbReference>
<gene>
    <name evidence="3" type="ORF">QM012_009182</name>
</gene>
<dbReference type="InterPro" id="IPR002575">
    <property type="entry name" value="Aminoglycoside_PTrfase"/>
</dbReference>
<dbReference type="PANTHER" id="PTHR21310">
    <property type="entry name" value="AMINOGLYCOSIDE PHOSPHOTRANSFERASE-RELATED-RELATED"/>
    <property type="match status" value="1"/>
</dbReference>
<name>A0ABR0THM8_AURPU</name>
<feature type="region of interest" description="Disordered" evidence="1">
    <location>
        <begin position="85"/>
        <end position="105"/>
    </location>
</feature>
<evidence type="ECO:0000259" key="2">
    <source>
        <dbReference type="Pfam" id="PF01636"/>
    </source>
</evidence>
<feature type="region of interest" description="Disordered" evidence="1">
    <location>
        <begin position="1"/>
        <end position="45"/>
    </location>
</feature>
<reference evidence="3 4" key="1">
    <citation type="submission" date="2023-11" db="EMBL/GenBank/DDBJ databases">
        <title>Draft genome sequence and annotation of the polyextremotolerant black yeast-like fungus Aureobasidium pullulans NRRL 62042.</title>
        <authorList>
            <person name="Dielentheis-Frenken M.R.E."/>
            <person name="Wibberg D."/>
            <person name="Blank L.M."/>
            <person name="Tiso T."/>
        </authorList>
    </citation>
    <scope>NUCLEOTIDE SEQUENCE [LARGE SCALE GENOMIC DNA]</scope>
    <source>
        <strain evidence="3 4">NRRL 62042</strain>
    </source>
</reference>
<feature type="compositionally biased region" description="Basic and acidic residues" evidence="1">
    <location>
        <begin position="23"/>
        <end position="37"/>
    </location>
</feature>
<keyword evidence="4" id="KW-1185">Reference proteome</keyword>
<comment type="caution">
    <text evidence="3">The sequence shown here is derived from an EMBL/GenBank/DDBJ whole genome shotgun (WGS) entry which is preliminary data.</text>
</comment>
<sequence length="426" mass="47955">MISSRKRARTEEDDDSIASGHENAADVDHVTKNDHPSASDTPAAKFNRLVMRKLTKAMERDPETDLTKIIPSTYLAILAARLSDQDQSDKNDTTASNGKCAGNEEHNNQAFLPAENAPEASDLQPVEMIFPISSTVRSCLGLPDGEPNGQEFMATLSKSLAGAEKIFQSQTDKDHYVARCSQDLVVKVSEVHLSPVTSQRDFTEYTSMQFLAQNKPDFPAPRPHGLLVYDKYSYCFMTYVSGSTLESVWSTLAEDQKACLTNDLNCLLLDLRSISLPNEAPLGGVAGEGCKDARRDLRRAQNALYTIEEFWEFRYGHPRNHGTSYCRVLRQVTFPPRAQKIFFTHGDLHPANVVVRVDDQGQWTISGLIDWEMSGFYPEDFECVKATNRLSPLEDEDWYSYLPSCISPQTYSHGWFSDRLWDTWIV</sequence>
<dbReference type="InterPro" id="IPR051678">
    <property type="entry name" value="AGP_Transferase"/>
</dbReference>
<dbReference type="PANTHER" id="PTHR21310:SF15">
    <property type="entry name" value="AMINOGLYCOSIDE PHOSPHOTRANSFERASE DOMAIN-CONTAINING PROTEIN"/>
    <property type="match status" value="1"/>
</dbReference>
<evidence type="ECO:0000256" key="1">
    <source>
        <dbReference type="SAM" id="MobiDB-lite"/>
    </source>
</evidence>
<proteinExistence type="predicted"/>
<dbReference type="SUPFAM" id="SSF56112">
    <property type="entry name" value="Protein kinase-like (PK-like)"/>
    <property type="match status" value="1"/>
</dbReference>
<evidence type="ECO:0000313" key="3">
    <source>
        <dbReference type="EMBL" id="KAK6003411.1"/>
    </source>
</evidence>
<dbReference type="Proteomes" id="UP001341245">
    <property type="component" value="Unassembled WGS sequence"/>
</dbReference>